<name>A0A9X2MMH1_9BACL</name>
<gene>
    <name evidence="4" type="ORF">NQZ67_00525</name>
</gene>
<feature type="transmembrane region" description="Helical" evidence="2">
    <location>
        <begin position="287"/>
        <end position="306"/>
    </location>
</feature>
<comment type="caution">
    <text evidence="4">The sequence shown here is derived from an EMBL/GenBank/DDBJ whole genome shotgun (WGS) entry which is preliminary data.</text>
</comment>
<protein>
    <submittedName>
        <fullName evidence="4">FHA domain-containing protein</fullName>
    </submittedName>
</protein>
<feature type="domain" description="FHA" evidence="3">
    <location>
        <begin position="425"/>
        <end position="475"/>
    </location>
</feature>
<evidence type="ECO:0000256" key="1">
    <source>
        <dbReference type="SAM" id="MobiDB-lite"/>
    </source>
</evidence>
<dbReference type="Proteomes" id="UP001141950">
    <property type="component" value="Unassembled WGS sequence"/>
</dbReference>
<evidence type="ECO:0000313" key="5">
    <source>
        <dbReference type="Proteomes" id="UP001141950"/>
    </source>
</evidence>
<reference evidence="4" key="1">
    <citation type="submission" date="2022-08" db="EMBL/GenBank/DDBJ databases">
        <title>The genomic sequence of strain Paenibacillus sp. SCIV0701.</title>
        <authorList>
            <person name="Zhao H."/>
        </authorList>
    </citation>
    <scope>NUCLEOTIDE SEQUENCE</scope>
    <source>
        <strain evidence="4">SCIV0701</strain>
    </source>
</reference>
<evidence type="ECO:0000259" key="3">
    <source>
        <dbReference type="PROSITE" id="PS50006"/>
    </source>
</evidence>
<dbReference type="Pfam" id="PF19909">
    <property type="entry name" value="DUF6382"/>
    <property type="match status" value="1"/>
</dbReference>
<dbReference type="AlphaFoldDB" id="A0A9X2MMH1"/>
<keyword evidence="5" id="KW-1185">Reference proteome</keyword>
<evidence type="ECO:0000256" key="2">
    <source>
        <dbReference type="SAM" id="Phobius"/>
    </source>
</evidence>
<feature type="region of interest" description="Disordered" evidence="1">
    <location>
        <begin position="355"/>
        <end position="375"/>
    </location>
</feature>
<keyword evidence="2" id="KW-1133">Transmembrane helix</keyword>
<dbReference type="Gene3D" id="2.60.200.20">
    <property type="match status" value="1"/>
</dbReference>
<organism evidence="4 5">
    <name type="scientific">Paenibacillus soyae</name>
    <dbReference type="NCBI Taxonomy" id="2969249"/>
    <lineage>
        <taxon>Bacteria</taxon>
        <taxon>Bacillati</taxon>
        <taxon>Bacillota</taxon>
        <taxon>Bacilli</taxon>
        <taxon>Bacillales</taxon>
        <taxon>Paenibacillaceae</taxon>
        <taxon>Paenibacillus</taxon>
    </lineage>
</organism>
<feature type="compositionally biased region" description="Polar residues" evidence="1">
    <location>
        <begin position="355"/>
        <end position="364"/>
    </location>
</feature>
<accession>A0A9X2MMH1</accession>
<dbReference type="EMBL" id="JANIPJ010000001">
    <property type="protein sequence ID" value="MCR2802351.1"/>
    <property type="molecule type" value="Genomic_DNA"/>
</dbReference>
<proteinExistence type="predicted"/>
<dbReference type="InterPro" id="IPR008984">
    <property type="entry name" value="SMAD_FHA_dom_sf"/>
</dbReference>
<dbReference type="SMART" id="SM00240">
    <property type="entry name" value="FHA"/>
    <property type="match status" value="1"/>
</dbReference>
<keyword evidence="2" id="KW-0472">Membrane</keyword>
<feature type="transmembrane region" description="Helical" evidence="2">
    <location>
        <begin position="261"/>
        <end position="281"/>
    </location>
</feature>
<dbReference type="Pfam" id="PF00498">
    <property type="entry name" value="FHA"/>
    <property type="match status" value="1"/>
</dbReference>
<dbReference type="PROSITE" id="PS50006">
    <property type="entry name" value="FHA_DOMAIN"/>
    <property type="match status" value="1"/>
</dbReference>
<feature type="region of interest" description="Disordered" evidence="1">
    <location>
        <begin position="207"/>
        <end position="231"/>
    </location>
</feature>
<sequence length="504" mass="56396">MQQFRIDFAMNRGHEMMIDKESGMDRSELDELELQVLSAQQVPYLLPMDWYEVDGKVTFRYSLSGTKMLVHRLQQEPLSMEQYYGLLLTVTDAILECKDYMLRPEGCLLNEQLLFMGERLTDIRIAYMPLKHPGANALSSAESLLALAVRWTTYIETIDGAGLKRIVQLLNQSRSPLSDLRDTLLELIAGGLPPAVDVDVDETYGRTANKEEGQSESVYHPPIEQPKKMSAEETLRHRNAELELDEDEPEFGNEGTRRRTWAAIAAAVIAAACAWRFLYAASPSKENLLICSAVTLVIAAGLLLYMRKSASLLMERREMAAHDDTLEPYSEPLPAAQKKWRAAYGRDEAIIPHGTTTSMGSYSVSPPRAEQANSPAQTAVLEARETREAKSEEETALLSDKRRSIRLCRKWNGQEEEIALDGEVFKIGRSGDGVSYTENAEGISRLHLEIERIGAEHHAKDLGSRNGSLLNGKLMVPYKTYKLESGDRIQLAGDKGPLYELQTG</sequence>
<keyword evidence="2" id="KW-0812">Transmembrane</keyword>
<dbReference type="CDD" id="cd00060">
    <property type="entry name" value="FHA"/>
    <property type="match status" value="1"/>
</dbReference>
<dbReference type="InterPro" id="IPR000253">
    <property type="entry name" value="FHA_dom"/>
</dbReference>
<dbReference type="SUPFAM" id="SSF49879">
    <property type="entry name" value="SMAD/FHA domain"/>
    <property type="match status" value="1"/>
</dbReference>
<dbReference type="RefSeq" id="WP_257441836.1">
    <property type="nucleotide sequence ID" value="NZ_JANIPJ010000001.1"/>
</dbReference>
<dbReference type="InterPro" id="IPR045962">
    <property type="entry name" value="DUF6382"/>
</dbReference>
<evidence type="ECO:0000313" key="4">
    <source>
        <dbReference type="EMBL" id="MCR2802351.1"/>
    </source>
</evidence>